<dbReference type="EMBL" id="JBEGDG010000001">
    <property type="protein sequence ID" value="MEQ6353378.1"/>
    <property type="molecule type" value="Genomic_DNA"/>
</dbReference>
<protein>
    <submittedName>
        <fullName evidence="1">HTH domain-containing protein</fullName>
    </submittedName>
</protein>
<dbReference type="Proteomes" id="UP001478862">
    <property type="component" value="Unassembled WGS sequence"/>
</dbReference>
<name>A0ABV1MLJ6_9BACI</name>
<gene>
    <name evidence="1" type="ORF">ABNX05_01970</name>
</gene>
<proteinExistence type="predicted"/>
<dbReference type="InterPro" id="IPR036388">
    <property type="entry name" value="WH-like_DNA-bd_sf"/>
</dbReference>
<accession>A0ABV1MLJ6</accession>
<evidence type="ECO:0000313" key="1">
    <source>
        <dbReference type="EMBL" id="MEQ6353378.1"/>
    </source>
</evidence>
<keyword evidence="2" id="KW-1185">Reference proteome</keyword>
<evidence type="ECO:0000313" key="2">
    <source>
        <dbReference type="Proteomes" id="UP001478862"/>
    </source>
</evidence>
<organism evidence="1 2">
    <name type="scientific">Lysinibacillus zambalensis</name>
    <dbReference type="NCBI Taxonomy" id="3160866"/>
    <lineage>
        <taxon>Bacteria</taxon>
        <taxon>Bacillati</taxon>
        <taxon>Bacillota</taxon>
        <taxon>Bacilli</taxon>
        <taxon>Bacillales</taxon>
        <taxon>Bacillaceae</taxon>
        <taxon>Lysinibacillus</taxon>
    </lineage>
</organism>
<comment type="caution">
    <text evidence="1">The sequence shown here is derived from an EMBL/GenBank/DDBJ whole genome shotgun (WGS) entry which is preliminary data.</text>
</comment>
<dbReference type="SUPFAM" id="SSF46785">
    <property type="entry name" value="Winged helix' DNA-binding domain"/>
    <property type="match status" value="1"/>
</dbReference>
<dbReference type="InterPro" id="IPR036390">
    <property type="entry name" value="WH_DNA-bd_sf"/>
</dbReference>
<dbReference type="Gene3D" id="1.10.10.10">
    <property type="entry name" value="Winged helix-like DNA-binding domain superfamily/Winged helix DNA-binding domain"/>
    <property type="match status" value="1"/>
</dbReference>
<sequence>MIRLGVLIAQHSLKEIKTVPDRLRESCEIIMIPYQRLQETIDLYQQNMHDVDGFVLTELAYHYLTDQWNSFPIPTYYFQFTKEEFYEKLLQISLSNRTLEFSRIYIDFVASQNNFLGLKDVLSKKDMPHLVSFSKVTDDGYEQVLNEHIRLWQEGKIDLSLTRLSNIVDDLTRHGIPHIFLFPSTDSVIQQFEQIINELSVIKLAENQIAIGHVSIGYSDTTKQNINEWEFQQMLLHKSLLEFNTEQEVPFLIQISNGSFELISSYRELKTLTNNLSQCLLMSYLSKVLPFQVHLGWGVNNTIYKARINAQYANRLSITSRPHGTFVVTDSNKVIGPLNEGDNLENFKGINKSIQRISKDVEISTLQLQKIMAVMKKTNSNEMTAEELAYHLDVTIRSANRILNRLEEKGAARILYKKQEKLRGRPKKIYHIEFTGLE</sequence>
<dbReference type="RefSeq" id="WP_349658149.1">
    <property type="nucleotide sequence ID" value="NZ_JBEGDG010000001.1"/>
</dbReference>
<reference evidence="1 2" key="1">
    <citation type="submission" date="2024-06" db="EMBL/GenBank/DDBJ databases">
        <title>Lysinibacillus zambalefons sp. nov., a Novel Firmicute Isolated from the Poon Bato Zambales Hyperalkaline Spring.</title>
        <authorList>
            <person name="Aja J.A."/>
            <person name="Lazaro J.E.H."/>
            <person name="Llorin L.D."/>
            <person name="Lim K.R."/>
            <person name="Teodosio J."/>
            <person name="Dalisay D.S."/>
        </authorList>
    </citation>
    <scope>NUCLEOTIDE SEQUENCE [LARGE SCALE GENOMIC DNA]</scope>
    <source>
        <strain evidence="1 2">M3</strain>
    </source>
</reference>